<comment type="similarity">
    <text evidence="2 4">Belongs to the ATPase inhibitor family.</text>
</comment>
<feature type="region of interest" description="Disordered" evidence="5">
    <location>
        <begin position="80"/>
        <end position="102"/>
    </location>
</feature>
<comment type="subcellular location">
    <subcellularLocation>
        <location evidence="1">Mitochondrion</location>
    </subcellularLocation>
</comment>
<organism evidence="6 7">
    <name type="scientific">Penicillium argentinense</name>
    <dbReference type="NCBI Taxonomy" id="1131581"/>
    <lineage>
        <taxon>Eukaryota</taxon>
        <taxon>Fungi</taxon>
        <taxon>Dikarya</taxon>
        <taxon>Ascomycota</taxon>
        <taxon>Pezizomycotina</taxon>
        <taxon>Eurotiomycetes</taxon>
        <taxon>Eurotiomycetidae</taxon>
        <taxon>Eurotiales</taxon>
        <taxon>Aspergillaceae</taxon>
        <taxon>Penicillium</taxon>
    </lineage>
</organism>
<evidence type="ECO:0000313" key="7">
    <source>
        <dbReference type="Proteomes" id="UP001149074"/>
    </source>
</evidence>
<gene>
    <name evidence="6" type="ORF">N7532_003741</name>
</gene>
<name>A0A9W9FN36_9EURO</name>
<proteinExistence type="inferred from homology"/>
<reference evidence="6" key="1">
    <citation type="submission" date="2022-11" db="EMBL/GenBank/DDBJ databases">
        <authorList>
            <person name="Petersen C."/>
        </authorList>
    </citation>
    <scope>NUCLEOTIDE SEQUENCE</scope>
    <source>
        <strain evidence="6">IBT 30761</strain>
    </source>
</reference>
<dbReference type="InterPro" id="IPR007648">
    <property type="entry name" value="ATPase_inhibitor_mt"/>
</dbReference>
<dbReference type="Pfam" id="PF04568">
    <property type="entry name" value="IATP"/>
    <property type="match status" value="1"/>
</dbReference>
<dbReference type="AlphaFoldDB" id="A0A9W9FN36"/>
<dbReference type="GO" id="GO:0042030">
    <property type="term" value="F:ATPase inhibitor activity"/>
    <property type="evidence" value="ECO:0007669"/>
    <property type="project" value="InterPro"/>
</dbReference>
<evidence type="ECO:0000256" key="1">
    <source>
        <dbReference type="ARBA" id="ARBA00004173"/>
    </source>
</evidence>
<evidence type="ECO:0000256" key="4">
    <source>
        <dbReference type="RuleBase" id="RU368087"/>
    </source>
</evidence>
<dbReference type="RefSeq" id="XP_056476592.1">
    <property type="nucleotide sequence ID" value="XM_056616235.1"/>
</dbReference>
<evidence type="ECO:0000256" key="2">
    <source>
        <dbReference type="ARBA" id="ARBA00010901"/>
    </source>
</evidence>
<feature type="compositionally biased region" description="Basic and acidic residues" evidence="5">
    <location>
        <begin position="81"/>
        <end position="102"/>
    </location>
</feature>
<dbReference type="Gene3D" id="1.20.5.500">
    <property type="entry name" value="Single helix bin"/>
    <property type="match status" value="1"/>
</dbReference>
<evidence type="ECO:0000256" key="3">
    <source>
        <dbReference type="ARBA" id="ARBA00023128"/>
    </source>
</evidence>
<comment type="function">
    <text evidence="4">Inhibits the enzyme activity of ATPase.</text>
</comment>
<dbReference type="EMBL" id="JAPQKI010000004">
    <property type="protein sequence ID" value="KAJ5103212.1"/>
    <property type="molecule type" value="Genomic_DNA"/>
</dbReference>
<evidence type="ECO:0000256" key="5">
    <source>
        <dbReference type="SAM" id="MobiDB-lite"/>
    </source>
</evidence>
<dbReference type="GO" id="GO:0005739">
    <property type="term" value="C:mitochondrion"/>
    <property type="evidence" value="ECO:0007669"/>
    <property type="project" value="UniProtKB-SubCell"/>
</dbReference>
<keyword evidence="7" id="KW-1185">Reference proteome</keyword>
<protein>
    <recommendedName>
        <fullName evidence="4">ATPase inhibitor, mitochondrial</fullName>
    </recommendedName>
</protein>
<dbReference type="GeneID" id="81355214"/>
<dbReference type="Proteomes" id="UP001149074">
    <property type="component" value="Unassembled WGS sequence"/>
</dbReference>
<comment type="caution">
    <text evidence="6">The sequence shown here is derived from an EMBL/GenBank/DDBJ whole genome shotgun (WGS) entry which is preliminary data.</text>
</comment>
<accession>A0A9W9FN36</accession>
<keyword evidence="3" id="KW-0496">Mitochondrion</keyword>
<dbReference type="OrthoDB" id="5532350at2759"/>
<evidence type="ECO:0000313" key="6">
    <source>
        <dbReference type="EMBL" id="KAJ5103212.1"/>
    </source>
</evidence>
<sequence length="102" mass="11779">MNPALTRPLLRTTTKSTILRSFSVAPSVMAAGDTGSPKPRGFLAEKDQFQRREAAQELMYIREQEKEKILALRKKLREQRKHMDELDKHLEELTKEQGGEQN</sequence>
<reference evidence="6" key="2">
    <citation type="journal article" date="2023" name="IMA Fungus">
        <title>Comparative genomic study of the Penicillium genus elucidates a diverse pangenome and 15 lateral gene transfer events.</title>
        <authorList>
            <person name="Petersen C."/>
            <person name="Sorensen T."/>
            <person name="Nielsen M.R."/>
            <person name="Sondergaard T.E."/>
            <person name="Sorensen J.L."/>
            <person name="Fitzpatrick D.A."/>
            <person name="Frisvad J.C."/>
            <person name="Nielsen K.L."/>
        </authorList>
    </citation>
    <scope>NUCLEOTIDE SEQUENCE</scope>
    <source>
        <strain evidence="6">IBT 30761</strain>
    </source>
</reference>